<keyword evidence="3" id="KW-0677">Repeat</keyword>
<reference evidence="4" key="1">
    <citation type="submission" date="2018-05" db="EMBL/GenBank/DDBJ databases">
        <authorList>
            <person name="Lanie J.A."/>
            <person name="Ng W.-L."/>
            <person name="Kazmierczak K.M."/>
            <person name="Andrzejewski T.M."/>
            <person name="Davidsen T.M."/>
            <person name="Wayne K.J."/>
            <person name="Tettelin H."/>
            <person name="Glass J.I."/>
            <person name="Rusch D."/>
            <person name="Podicherti R."/>
            <person name="Tsui H.-C.T."/>
            <person name="Winkler M.E."/>
        </authorList>
    </citation>
    <scope>NUCLEOTIDE SEQUENCE</scope>
</reference>
<dbReference type="Gene3D" id="2.60.40.10">
    <property type="entry name" value="Immunoglobulins"/>
    <property type="match status" value="1"/>
</dbReference>
<dbReference type="InterPro" id="IPR003591">
    <property type="entry name" value="Leu-rich_rpt_typical-subtyp"/>
</dbReference>
<dbReference type="InterPro" id="IPR013783">
    <property type="entry name" value="Ig-like_fold"/>
</dbReference>
<organism evidence="4">
    <name type="scientific">marine metagenome</name>
    <dbReference type="NCBI Taxonomy" id="408172"/>
    <lineage>
        <taxon>unclassified sequences</taxon>
        <taxon>metagenomes</taxon>
        <taxon>ecological metagenomes</taxon>
    </lineage>
</organism>
<evidence type="ECO:0000313" key="4">
    <source>
        <dbReference type="EMBL" id="SVD31793.1"/>
    </source>
</evidence>
<keyword evidence="1" id="KW-0433">Leucine-rich repeat</keyword>
<dbReference type="SMART" id="SM00369">
    <property type="entry name" value="LRR_TYP"/>
    <property type="match status" value="3"/>
</dbReference>
<feature type="non-terminal residue" evidence="4">
    <location>
        <position position="252"/>
    </location>
</feature>
<dbReference type="Pfam" id="PF17957">
    <property type="entry name" value="Big_7"/>
    <property type="match status" value="1"/>
</dbReference>
<dbReference type="PANTHER" id="PTHR47988">
    <property type="entry name" value="SOMATIC EMBRYOGENESIS RECEPTOR KINASE 1"/>
    <property type="match status" value="1"/>
</dbReference>
<evidence type="ECO:0000256" key="2">
    <source>
        <dbReference type="ARBA" id="ARBA00022729"/>
    </source>
</evidence>
<evidence type="ECO:0000256" key="3">
    <source>
        <dbReference type="ARBA" id="ARBA00022737"/>
    </source>
</evidence>
<keyword evidence="2" id="KW-0732">Signal</keyword>
<dbReference type="FunFam" id="3.80.10.10:FF:000719">
    <property type="entry name" value="MDIS1-interacting receptor like kinase 2 isoform A"/>
    <property type="match status" value="1"/>
</dbReference>
<dbReference type="SUPFAM" id="SSF52058">
    <property type="entry name" value="L domain-like"/>
    <property type="match status" value="1"/>
</dbReference>
<sequence>MKKLYLLFPLLLFVFITCEEEVEDTTPPTVTISSHSSGQSVNEIVTIIVTTQDNEGISKVEFFIDDSLVLTDTESPYQYDWNTTQYEDNSEHIVKVVSYDNSDNFTQSQPILLIVDNRVYLWGEYYSIENTTELNLSGLTGSIPPEIGNLVNLTRLYLNNNQLTGSIPPEIGNLTNLTGLILFNNQLTGEIPSEIGNLTNLTQLYLNSNQLTGSIPPEIGNLTNLTRLYLYTNQLTGEIPPEIGNLTNLISL</sequence>
<dbReference type="InterPro" id="IPR001611">
    <property type="entry name" value="Leu-rich_rpt"/>
</dbReference>
<name>A0A382UC19_9ZZZZ</name>
<dbReference type="Pfam" id="PF12799">
    <property type="entry name" value="LRR_4"/>
    <property type="match status" value="1"/>
</dbReference>
<protein>
    <recommendedName>
        <fullName evidence="5">Bacterial Ig-like domain-containing protein</fullName>
    </recommendedName>
</protein>
<dbReference type="InterPro" id="IPR032675">
    <property type="entry name" value="LRR_dom_sf"/>
</dbReference>
<dbReference type="EMBL" id="UINC01143076">
    <property type="protein sequence ID" value="SVD31793.1"/>
    <property type="molecule type" value="Genomic_DNA"/>
</dbReference>
<proteinExistence type="predicted"/>
<gene>
    <name evidence="4" type="ORF">METZ01_LOCUS384647</name>
</gene>
<accession>A0A382UC19</accession>
<dbReference type="AlphaFoldDB" id="A0A382UC19"/>
<evidence type="ECO:0008006" key="5">
    <source>
        <dbReference type="Google" id="ProtNLM"/>
    </source>
</evidence>
<dbReference type="Gene3D" id="3.80.10.10">
    <property type="entry name" value="Ribonuclease Inhibitor"/>
    <property type="match status" value="1"/>
</dbReference>
<dbReference type="InterPro" id="IPR025875">
    <property type="entry name" value="Leu-rich_rpt_4"/>
</dbReference>
<dbReference type="Pfam" id="PF00560">
    <property type="entry name" value="LRR_1"/>
    <property type="match status" value="2"/>
</dbReference>
<evidence type="ECO:0000256" key="1">
    <source>
        <dbReference type="ARBA" id="ARBA00022614"/>
    </source>
</evidence>